<sequence>MEEESPFINWVIEELYKEEDLKEELAEYDTYFGTLRGKDFRESEIYKRYLSKFDTLPFVCHDASGYGDVFDWDLLYRLIFASNSIEYYFKIELQNSQQLIDLHMIVKGSEEGQMVDRTLFELWLFQIFDLHYVFLSEQIRFFVDSIAEEDEQEFVLSQSMKDRIAHFQLLRDKVLIELELYELV</sequence>
<dbReference type="OrthoDB" id="9878766at2"/>
<name>A0A1H2ZGS9_9FLAO</name>
<accession>A0A1H2ZGS9</accession>
<keyword evidence="2" id="KW-1185">Reference proteome</keyword>
<dbReference type="EMBL" id="FNND01000010">
    <property type="protein sequence ID" value="SDX16702.1"/>
    <property type="molecule type" value="Genomic_DNA"/>
</dbReference>
<dbReference type="GeneID" id="85017199"/>
<organism evidence="1 2">
    <name type="scientific">Capnocytophaga granulosa</name>
    <dbReference type="NCBI Taxonomy" id="45242"/>
    <lineage>
        <taxon>Bacteria</taxon>
        <taxon>Pseudomonadati</taxon>
        <taxon>Bacteroidota</taxon>
        <taxon>Flavobacteriia</taxon>
        <taxon>Flavobacteriales</taxon>
        <taxon>Flavobacteriaceae</taxon>
        <taxon>Capnocytophaga</taxon>
    </lineage>
</organism>
<dbReference type="AlphaFoldDB" id="A0A1H2ZGS9"/>
<dbReference type="Proteomes" id="UP000182771">
    <property type="component" value="Unassembled WGS sequence"/>
</dbReference>
<evidence type="ECO:0000313" key="2">
    <source>
        <dbReference type="Proteomes" id="UP000182771"/>
    </source>
</evidence>
<evidence type="ECO:0000313" key="1">
    <source>
        <dbReference type="EMBL" id="SDX16702.1"/>
    </source>
</evidence>
<gene>
    <name evidence="1" type="ORF">SAMN05444420_11043</name>
</gene>
<comment type="caution">
    <text evidence="1">The sequence shown here is derived from an EMBL/GenBank/DDBJ whole genome shotgun (WGS) entry which is preliminary data.</text>
</comment>
<dbReference type="RefSeq" id="WP_016421211.1">
    <property type="nucleotide sequence ID" value="NZ_FNND01000010.1"/>
</dbReference>
<proteinExistence type="predicted"/>
<reference evidence="1 2" key="1">
    <citation type="submission" date="2016-10" db="EMBL/GenBank/DDBJ databases">
        <authorList>
            <person name="Varghese N."/>
            <person name="Submissions S."/>
        </authorList>
    </citation>
    <scope>NUCLEOTIDE SEQUENCE [LARGE SCALE GENOMIC DNA]</scope>
    <source>
        <strain evidence="1 2">DSM 11449</strain>
    </source>
</reference>
<protein>
    <submittedName>
        <fullName evidence="1">Uncharacterized protein</fullName>
    </submittedName>
</protein>